<dbReference type="NCBIfam" id="TIGR01383">
    <property type="entry name" value="not_thiJ"/>
    <property type="match status" value="1"/>
</dbReference>
<dbReference type="CDD" id="cd03135">
    <property type="entry name" value="GATase1_DJ-1"/>
    <property type="match status" value="1"/>
</dbReference>
<dbReference type="PANTHER" id="PTHR48094">
    <property type="entry name" value="PROTEIN/NUCLEIC ACID DEGLYCASE DJ-1-RELATED"/>
    <property type="match status" value="1"/>
</dbReference>
<dbReference type="eggNOG" id="COG0693">
    <property type="taxonomic scope" value="Bacteria"/>
</dbReference>
<organism evidence="2 4">
    <name type="scientific">Dehalococcoides mccartyi</name>
    <dbReference type="NCBI Taxonomy" id="61435"/>
    <lineage>
        <taxon>Bacteria</taxon>
        <taxon>Bacillati</taxon>
        <taxon>Chloroflexota</taxon>
        <taxon>Dehalococcoidia</taxon>
        <taxon>Dehalococcoidales</taxon>
        <taxon>Dehalococcoidaceae</taxon>
        <taxon>Dehalococcoides</taxon>
    </lineage>
</organism>
<dbReference type="PATRIC" id="fig|61435.5.peg.679"/>
<evidence type="ECO:0000313" key="4">
    <source>
        <dbReference type="Proteomes" id="UP000053577"/>
    </source>
</evidence>
<dbReference type="Pfam" id="PF01965">
    <property type="entry name" value="DJ-1_PfpI"/>
    <property type="match status" value="1"/>
</dbReference>
<dbReference type="OrthoDB" id="9800516at2"/>
<keyword evidence="2" id="KW-0315">Glutamine amidotransferase</keyword>
<dbReference type="Proteomes" id="UP001327986">
    <property type="component" value="Chromosome"/>
</dbReference>
<dbReference type="EMBL" id="JGYD01000011">
    <property type="protein sequence ID" value="KSV18460.1"/>
    <property type="molecule type" value="Genomic_DNA"/>
</dbReference>
<dbReference type="InterPro" id="IPR050325">
    <property type="entry name" value="Prot/Nucl_acid_deglycase"/>
</dbReference>
<dbReference type="GO" id="GO:0016740">
    <property type="term" value="F:transferase activity"/>
    <property type="evidence" value="ECO:0007669"/>
    <property type="project" value="UniProtKB-KW"/>
</dbReference>
<dbReference type="InterPro" id="IPR002818">
    <property type="entry name" value="DJ-1/PfpI"/>
</dbReference>
<dbReference type="GO" id="GO:0005737">
    <property type="term" value="C:cytoplasm"/>
    <property type="evidence" value="ECO:0007669"/>
    <property type="project" value="TreeGrafter"/>
</dbReference>
<sequence length="180" mass="19444">MSRFAVLLAEGFEEIEFCTITDILRRADLEVKIVGLKNGLTGGSRGIRIMPDLGIDELKSSDYEVLVLPGGNPGFINMGKDQRVLELIRSAHAEGKYLAAICAGPAVLSRAGVINGKEVAIYPGVKHLLKNCTACDLRVKVEGKLITGRSPQAAMDFALTLMDMFAKPQAAKVVRDEMLV</sequence>
<dbReference type="InterPro" id="IPR029062">
    <property type="entry name" value="Class_I_gatase-like"/>
</dbReference>
<dbReference type="InterPro" id="IPR006287">
    <property type="entry name" value="DJ-1"/>
</dbReference>
<dbReference type="Proteomes" id="UP000053577">
    <property type="component" value="Unassembled WGS sequence"/>
</dbReference>
<evidence type="ECO:0000313" key="2">
    <source>
        <dbReference type="EMBL" id="KSV18460.1"/>
    </source>
</evidence>
<dbReference type="SUPFAM" id="SSF52317">
    <property type="entry name" value="Class I glutamine amidotransferase-like"/>
    <property type="match status" value="1"/>
</dbReference>
<evidence type="ECO:0000259" key="1">
    <source>
        <dbReference type="Pfam" id="PF01965"/>
    </source>
</evidence>
<feature type="domain" description="DJ-1/PfpI" evidence="1">
    <location>
        <begin position="3"/>
        <end position="163"/>
    </location>
</feature>
<dbReference type="Gene3D" id="3.40.50.880">
    <property type="match status" value="1"/>
</dbReference>
<dbReference type="PANTHER" id="PTHR48094:SF12">
    <property type="entry name" value="PARKINSON DISEASE PROTEIN 7 HOMOLOG"/>
    <property type="match status" value="1"/>
</dbReference>
<dbReference type="EMBL" id="CP141531">
    <property type="protein sequence ID" value="WRO06618.1"/>
    <property type="molecule type" value="Genomic_DNA"/>
</dbReference>
<gene>
    <name evidence="2" type="ORF">DA01_03390</name>
    <name evidence="3" type="ORF">VLL09_04315</name>
</gene>
<evidence type="ECO:0000313" key="3">
    <source>
        <dbReference type="EMBL" id="WRO06618.1"/>
    </source>
</evidence>
<reference evidence="3" key="2">
    <citation type="submission" date="2023-12" db="EMBL/GenBank/DDBJ databases">
        <title>Isolation of organohalide respiring bacteria Dehalococcoides mccartyi strain GPTCE1 in groundwater collected near a chemical plant in Suzhou, China.</title>
        <authorList>
            <person name="Liu G."/>
        </authorList>
    </citation>
    <scope>NUCLEOTIDE SEQUENCE</scope>
    <source>
        <strain evidence="3">GPTCE1</strain>
    </source>
</reference>
<accession>A0A0V8M3T3</accession>
<reference evidence="2 4" key="1">
    <citation type="journal article" date="2015" name="Sci. Rep.">
        <title>A comparative genomics and reductive dehalogenase gene transcription study of two chloroethene-respiring bacteria, Dehalococcoides mccartyi strains MB and 11a.</title>
        <authorList>
            <person name="Low A."/>
            <person name="Shen Z."/>
            <person name="Cheng D."/>
            <person name="Rogers M.J."/>
            <person name="Lee P.K."/>
            <person name="He J."/>
        </authorList>
    </citation>
    <scope>NUCLEOTIDE SEQUENCE [LARGE SCALE GENOMIC DNA]</scope>
    <source>
        <strain evidence="2 4">MB</strain>
    </source>
</reference>
<dbReference type="RefSeq" id="WP_041343447.1">
    <property type="nucleotide sequence ID" value="NZ_CP141531.1"/>
</dbReference>
<dbReference type="AlphaFoldDB" id="A0A0V8M3T3"/>
<protein>
    <submittedName>
        <fullName evidence="3">DJ-1 family glyoxalase III</fullName>
    </submittedName>
    <submittedName>
        <fullName evidence="2">Glutamine amidotransferase</fullName>
    </submittedName>
</protein>
<keyword evidence="2" id="KW-0808">Transferase</keyword>
<name>A0A0V8M3T3_9CHLR</name>
<proteinExistence type="predicted"/>